<evidence type="ECO:0000256" key="2">
    <source>
        <dbReference type="ARBA" id="ARBA00004370"/>
    </source>
</evidence>
<evidence type="ECO:0000313" key="13">
    <source>
        <dbReference type="EMBL" id="SFH69832.1"/>
    </source>
</evidence>
<dbReference type="GO" id="GO:0000155">
    <property type="term" value="F:phosphorelay sensor kinase activity"/>
    <property type="evidence" value="ECO:0007669"/>
    <property type="project" value="InterPro"/>
</dbReference>
<evidence type="ECO:0000256" key="3">
    <source>
        <dbReference type="ARBA" id="ARBA00012438"/>
    </source>
</evidence>
<keyword evidence="9" id="KW-0902">Two-component regulatory system</keyword>
<evidence type="ECO:0000313" key="14">
    <source>
        <dbReference type="Proteomes" id="UP000199287"/>
    </source>
</evidence>
<keyword evidence="4" id="KW-0597">Phosphoprotein</keyword>
<dbReference type="SUPFAM" id="SSF47384">
    <property type="entry name" value="Homodimeric domain of signal transducing histidine kinase"/>
    <property type="match status" value="1"/>
</dbReference>
<evidence type="ECO:0000256" key="1">
    <source>
        <dbReference type="ARBA" id="ARBA00000085"/>
    </source>
</evidence>
<dbReference type="Pfam" id="PF00512">
    <property type="entry name" value="HisKA"/>
    <property type="match status" value="1"/>
</dbReference>
<dbReference type="PANTHER" id="PTHR43065:SF10">
    <property type="entry name" value="PEROXIDE STRESS-ACTIVATED HISTIDINE KINASE MAK3"/>
    <property type="match status" value="1"/>
</dbReference>
<dbReference type="EC" id="2.7.13.3" evidence="3"/>
<dbReference type="SUPFAM" id="SSF55874">
    <property type="entry name" value="ATPase domain of HSP90 chaperone/DNA topoisomerase II/histidine kinase"/>
    <property type="match status" value="1"/>
</dbReference>
<dbReference type="InterPro" id="IPR035965">
    <property type="entry name" value="PAS-like_dom_sf"/>
</dbReference>
<dbReference type="Pfam" id="PF08448">
    <property type="entry name" value="PAS_4"/>
    <property type="match status" value="1"/>
</dbReference>
<feature type="domain" description="HAMP" evidence="12">
    <location>
        <begin position="185"/>
        <end position="237"/>
    </location>
</feature>
<dbReference type="GO" id="GO:0005524">
    <property type="term" value="F:ATP binding"/>
    <property type="evidence" value="ECO:0007669"/>
    <property type="project" value="UniProtKB-KW"/>
</dbReference>
<dbReference type="SUPFAM" id="SSF158472">
    <property type="entry name" value="HAMP domain-like"/>
    <property type="match status" value="1"/>
</dbReference>
<dbReference type="InterPro" id="IPR003660">
    <property type="entry name" value="HAMP_dom"/>
</dbReference>
<accession>A0A1I3C5M0</accession>
<evidence type="ECO:0000256" key="4">
    <source>
        <dbReference type="ARBA" id="ARBA00022553"/>
    </source>
</evidence>
<dbReference type="InterPro" id="IPR003661">
    <property type="entry name" value="HisK_dim/P_dom"/>
</dbReference>
<evidence type="ECO:0000259" key="12">
    <source>
        <dbReference type="PROSITE" id="PS50885"/>
    </source>
</evidence>
<dbReference type="Gene3D" id="3.30.450.20">
    <property type="entry name" value="PAS domain"/>
    <property type="match status" value="1"/>
</dbReference>
<keyword evidence="10" id="KW-0812">Transmembrane</keyword>
<keyword evidence="8" id="KW-0067">ATP-binding</keyword>
<protein>
    <recommendedName>
        <fullName evidence="3">histidine kinase</fullName>
        <ecNumber evidence="3">2.7.13.3</ecNumber>
    </recommendedName>
</protein>
<dbReference type="CDD" id="cd06225">
    <property type="entry name" value="HAMP"/>
    <property type="match status" value="1"/>
</dbReference>
<dbReference type="InterPro" id="IPR036097">
    <property type="entry name" value="HisK_dim/P_sf"/>
</dbReference>
<organism evidence="13 14">
    <name type="scientific">Tindallia magadiensis</name>
    <dbReference type="NCBI Taxonomy" id="69895"/>
    <lineage>
        <taxon>Bacteria</taxon>
        <taxon>Bacillati</taxon>
        <taxon>Bacillota</taxon>
        <taxon>Clostridia</taxon>
        <taxon>Peptostreptococcales</taxon>
        <taxon>Tindalliaceae</taxon>
        <taxon>Tindallia</taxon>
    </lineage>
</organism>
<dbReference type="Gene3D" id="3.30.565.10">
    <property type="entry name" value="Histidine kinase-like ATPase, C-terminal domain"/>
    <property type="match status" value="1"/>
</dbReference>
<dbReference type="InterPro" id="IPR004358">
    <property type="entry name" value="Sig_transdc_His_kin-like_C"/>
</dbReference>
<dbReference type="Proteomes" id="UP000199287">
    <property type="component" value="Unassembled WGS sequence"/>
</dbReference>
<comment type="subcellular location">
    <subcellularLocation>
        <location evidence="2">Membrane</location>
    </subcellularLocation>
</comment>
<dbReference type="SMART" id="SM00387">
    <property type="entry name" value="HATPase_c"/>
    <property type="match status" value="1"/>
</dbReference>
<dbReference type="InterPro" id="IPR000014">
    <property type="entry name" value="PAS"/>
</dbReference>
<dbReference type="InterPro" id="IPR036890">
    <property type="entry name" value="HATPase_C_sf"/>
</dbReference>
<dbReference type="EMBL" id="FOQA01000002">
    <property type="protein sequence ID" value="SFH69832.1"/>
    <property type="molecule type" value="Genomic_DNA"/>
</dbReference>
<dbReference type="PANTHER" id="PTHR43065">
    <property type="entry name" value="SENSOR HISTIDINE KINASE"/>
    <property type="match status" value="1"/>
</dbReference>
<dbReference type="Pfam" id="PF02518">
    <property type="entry name" value="HATPase_c"/>
    <property type="match status" value="1"/>
</dbReference>
<evidence type="ECO:0000256" key="6">
    <source>
        <dbReference type="ARBA" id="ARBA00022741"/>
    </source>
</evidence>
<dbReference type="STRING" id="69895.SAMN05192551_102230"/>
<keyword evidence="7" id="KW-0418">Kinase</keyword>
<evidence type="ECO:0000256" key="10">
    <source>
        <dbReference type="SAM" id="Phobius"/>
    </source>
</evidence>
<dbReference type="CDD" id="cd00082">
    <property type="entry name" value="HisKA"/>
    <property type="match status" value="1"/>
</dbReference>
<dbReference type="PROSITE" id="PS50109">
    <property type="entry name" value="HIS_KIN"/>
    <property type="match status" value="1"/>
</dbReference>
<dbReference type="GO" id="GO:0016020">
    <property type="term" value="C:membrane"/>
    <property type="evidence" value="ECO:0007669"/>
    <property type="project" value="UniProtKB-SubCell"/>
</dbReference>
<proteinExistence type="predicted"/>
<dbReference type="OrthoDB" id="9764522at2"/>
<name>A0A1I3C5M0_9FIRM</name>
<keyword evidence="10" id="KW-1133">Transmembrane helix</keyword>
<evidence type="ECO:0000256" key="9">
    <source>
        <dbReference type="ARBA" id="ARBA00023012"/>
    </source>
</evidence>
<dbReference type="CDD" id="cd00130">
    <property type="entry name" value="PAS"/>
    <property type="match status" value="1"/>
</dbReference>
<evidence type="ECO:0000256" key="7">
    <source>
        <dbReference type="ARBA" id="ARBA00022777"/>
    </source>
</evidence>
<dbReference type="RefSeq" id="WP_093370501.1">
    <property type="nucleotide sequence ID" value="NZ_FOQA01000002.1"/>
</dbReference>
<reference evidence="14" key="1">
    <citation type="submission" date="2016-10" db="EMBL/GenBank/DDBJ databases">
        <authorList>
            <person name="Varghese N."/>
            <person name="Submissions S."/>
        </authorList>
    </citation>
    <scope>NUCLEOTIDE SEQUENCE [LARGE SCALE GENOMIC DNA]</scope>
    <source>
        <strain evidence="14">Z-7934</strain>
    </source>
</reference>
<sequence>MKWFRFDIENKILIPFMILFILAIVTLGSVSYWTGYQMLLRNETNHLQKHLQSFSVYLNELNAKVETGDLELEEAKGKAIAYYYLNGSENGFIMAEDRLLASLFITEEEWISAFLQEEKSDVGGSLQVGNSVLVYRKYPPWNWTLGYGMNRQLFSETVLESQKYIILLAIVSLVVSMQAAILVAYHISNPVRQLVDAFSRIGRDHMSEKISFSRKDEIGQLAEAFNEMMERLRLSTTKLLDMTRFNEDILRSITTGIITTDADGKVLSANPAAKEILNSFPKDPEDDLINIKEIRHQINATLSRGKCLNRLHTLEKEGLAEKRYLDSMTSQLKNEKEEVIGVICSFRDITERKRIENNMELLDRLSSIGQLAAGMAHEIRNPLAGMKTSLQVLQRRSLSTEKESSHQLFQSTLYEIDRIDSLITELLNFARPRKPAYEIVDVSKIMYRTLELQRKSIEEKKIHVEINLTDSMLSILADSHQLEQIFLNLMINAINAMKREGKLTINVFSDQKKQGTGSENLSQVVIEFKDNGKGMKADEIEKIFLPFYTTDPQGTGLGLSVVHELVKENNGKIEVNSKEGEGSCFRILFPEASGEGG</sequence>
<dbReference type="PROSITE" id="PS50885">
    <property type="entry name" value="HAMP"/>
    <property type="match status" value="1"/>
</dbReference>
<comment type="catalytic activity">
    <reaction evidence="1">
        <text>ATP + protein L-histidine = ADP + protein N-phospho-L-histidine.</text>
        <dbReference type="EC" id="2.7.13.3"/>
    </reaction>
</comment>
<evidence type="ECO:0000256" key="8">
    <source>
        <dbReference type="ARBA" id="ARBA00022840"/>
    </source>
</evidence>
<dbReference type="SMART" id="SM00388">
    <property type="entry name" value="HisKA"/>
    <property type="match status" value="1"/>
</dbReference>
<gene>
    <name evidence="13" type="ORF">SAMN05192551_102230</name>
</gene>
<dbReference type="AlphaFoldDB" id="A0A1I3C5M0"/>
<dbReference type="SUPFAM" id="SSF55785">
    <property type="entry name" value="PYP-like sensor domain (PAS domain)"/>
    <property type="match status" value="1"/>
</dbReference>
<dbReference type="InterPro" id="IPR005467">
    <property type="entry name" value="His_kinase_dom"/>
</dbReference>
<dbReference type="InterPro" id="IPR003594">
    <property type="entry name" value="HATPase_dom"/>
</dbReference>
<dbReference type="SMART" id="SM00304">
    <property type="entry name" value="HAMP"/>
    <property type="match status" value="1"/>
</dbReference>
<dbReference type="SMART" id="SM00091">
    <property type="entry name" value="PAS"/>
    <property type="match status" value="1"/>
</dbReference>
<keyword evidence="14" id="KW-1185">Reference proteome</keyword>
<dbReference type="InterPro" id="IPR013656">
    <property type="entry name" value="PAS_4"/>
</dbReference>
<feature type="domain" description="Histidine kinase" evidence="11">
    <location>
        <begin position="374"/>
        <end position="593"/>
    </location>
</feature>
<keyword evidence="10" id="KW-0472">Membrane</keyword>
<dbReference type="PRINTS" id="PR00344">
    <property type="entry name" value="BCTRLSENSOR"/>
</dbReference>
<dbReference type="Pfam" id="PF00672">
    <property type="entry name" value="HAMP"/>
    <property type="match status" value="1"/>
</dbReference>
<dbReference type="Gene3D" id="1.10.287.130">
    <property type="match status" value="1"/>
</dbReference>
<evidence type="ECO:0000259" key="11">
    <source>
        <dbReference type="PROSITE" id="PS50109"/>
    </source>
</evidence>
<feature type="transmembrane region" description="Helical" evidence="10">
    <location>
        <begin position="12"/>
        <end position="33"/>
    </location>
</feature>
<keyword evidence="6" id="KW-0547">Nucleotide-binding</keyword>
<evidence type="ECO:0000256" key="5">
    <source>
        <dbReference type="ARBA" id="ARBA00022679"/>
    </source>
</evidence>
<dbReference type="Gene3D" id="6.10.340.10">
    <property type="match status" value="1"/>
</dbReference>
<keyword evidence="5" id="KW-0808">Transferase</keyword>